<evidence type="ECO:0000313" key="11">
    <source>
        <dbReference type="Proteomes" id="UP000294919"/>
    </source>
</evidence>
<dbReference type="PROSITE" id="PS00071">
    <property type="entry name" value="GAPDH"/>
    <property type="match status" value="1"/>
</dbReference>
<evidence type="ECO:0000256" key="1">
    <source>
        <dbReference type="ARBA" id="ARBA00007406"/>
    </source>
</evidence>
<feature type="active site" description="Nucleophile" evidence="3">
    <location>
        <position position="153"/>
    </location>
</feature>
<evidence type="ECO:0000256" key="8">
    <source>
        <dbReference type="RuleBase" id="RU361160"/>
    </source>
</evidence>
<keyword evidence="2 8" id="KW-0560">Oxidoreductase</keyword>
<dbReference type="InterPro" id="IPR020830">
    <property type="entry name" value="GlycerAld_3-P_DH_AS"/>
</dbReference>
<dbReference type="InterPro" id="IPR020829">
    <property type="entry name" value="GlycerAld_3-P_DH_cat"/>
</dbReference>
<dbReference type="FunFam" id="3.30.360.10:FF:000002">
    <property type="entry name" value="Glyceraldehyde-3-phosphate dehydrogenase"/>
    <property type="match status" value="1"/>
</dbReference>
<dbReference type="InterPro" id="IPR036291">
    <property type="entry name" value="NAD(P)-bd_dom_sf"/>
</dbReference>
<reference evidence="10 11" key="1">
    <citation type="submission" date="2019-03" db="EMBL/GenBank/DDBJ databases">
        <title>Genomic Encyclopedia of Type Strains, Phase IV (KMG-IV): sequencing the most valuable type-strain genomes for metagenomic binning, comparative biology and taxonomic classification.</title>
        <authorList>
            <person name="Goeker M."/>
        </authorList>
    </citation>
    <scope>NUCLEOTIDE SEQUENCE [LARGE SCALE GENOMIC DNA]</scope>
    <source>
        <strain evidence="10 11">DSM 102940</strain>
    </source>
</reference>
<dbReference type="OrthoDB" id="9803304at2"/>
<dbReference type="GO" id="GO:0050661">
    <property type="term" value="F:NADP binding"/>
    <property type="evidence" value="ECO:0007669"/>
    <property type="project" value="InterPro"/>
</dbReference>
<dbReference type="InterPro" id="IPR006424">
    <property type="entry name" value="Glyceraldehyde-3-P_DH_1"/>
</dbReference>
<accession>A0A4R2KIE9</accession>
<sequence>MPIKVGINGFGRIGKNVLRAWLEREKDIEIVAINSTSGPEKHAHIFKYDSLYGILPYEVKATENSIIIGEKEIIFTAHRDPAQIPWKELGVDIVIESTGKFTSKEDCQKHIEAGAKKVIITAPGKNEDKTIVMGVNHIEYDPEKHHVVSNASCTTNCLAPVAKVLNDEFKIVKGLMTTVHAYTNDQNVLDLPHEDLRRARAAAESIIPTTTGAAKAVAKVLPDLKGKLNGMAMRVPIPVVSVVDLVVELEKSTTAKEVNEKLREAAEGSLYGILGYSEEPLVSIDYKKDYRSSIVDALSTMMTGDNMLKVVAWYDNEWGYSNRVIDLASYMGEMECIHNCENCKIYVESYCMA</sequence>
<keyword evidence="11" id="KW-1185">Reference proteome</keyword>
<dbReference type="PANTHER" id="PTHR43148">
    <property type="entry name" value="GLYCERALDEHYDE-3-PHOSPHATE DEHYDROGENASE 2"/>
    <property type="match status" value="1"/>
</dbReference>
<evidence type="ECO:0000256" key="3">
    <source>
        <dbReference type="PIRSR" id="PIRSR000149-1"/>
    </source>
</evidence>
<evidence type="ECO:0000256" key="4">
    <source>
        <dbReference type="PIRSR" id="PIRSR000149-2"/>
    </source>
</evidence>
<dbReference type="NCBIfam" id="TIGR01534">
    <property type="entry name" value="GAPDH-I"/>
    <property type="match status" value="1"/>
</dbReference>
<gene>
    <name evidence="10" type="ORF">EV214_11812</name>
</gene>
<feature type="binding site" evidence="5">
    <location>
        <position position="121"/>
    </location>
    <ligand>
        <name>NAD(+)</name>
        <dbReference type="ChEBI" id="CHEBI:57540"/>
    </ligand>
</feature>
<comment type="caution">
    <text evidence="10">The sequence shown here is derived from an EMBL/GenBank/DDBJ whole genome shotgun (WGS) entry which is preliminary data.</text>
</comment>
<evidence type="ECO:0000256" key="7">
    <source>
        <dbReference type="RuleBase" id="RU000397"/>
    </source>
</evidence>
<feature type="binding site" evidence="5">
    <location>
        <begin position="12"/>
        <end position="13"/>
    </location>
    <ligand>
        <name>NAD(+)</name>
        <dbReference type="ChEBI" id="CHEBI:57540"/>
    </ligand>
</feature>
<dbReference type="GO" id="GO:0016620">
    <property type="term" value="F:oxidoreductase activity, acting on the aldehyde or oxo group of donors, NAD or NADP as acceptor"/>
    <property type="evidence" value="ECO:0007669"/>
    <property type="project" value="InterPro"/>
</dbReference>
<evidence type="ECO:0000256" key="6">
    <source>
        <dbReference type="PIRSR" id="PIRSR000149-4"/>
    </source>
</evidence>
<organism evidence="10 11">
    <name type="scientific">Marinisporobacter balticus</name>
    <dbReference type="NCBI Taxonomy" id="2018667"/>
    <lineage>
        <taxon>Bacteria</taxon>
        <taxon>Bacillati</taxon>
        <taxon>Bacillota</taxon>
        <taxon>Clostridia</taxon>
        <taxon>Peptostreptococcales</taxon>
        <taxon>Thermotaleaceae</taxon>
        <taxon>Marinisporobacter</taxon>
    </lineage>
</organism>
<feature type="binding site" evidence="4">
    <location>
        <position position="234"/>
    </location>
    <ligand>
        <name>D-glyceraldehyde 3-phosphate</name>
        <dbReference type="ChEBI" id="CHEBI:59776"/>
    </ligand>
</feature>
<dbReference type="PIRSF" id="PIRSF000149">
    <property type="entry name" value="GAP_DH"/>
    <property type="match status" value="1"/>
</dbReference>
<keyword evidence="5" id="KW-0520">NAD</keyword>
<protein>
    <recommendedName>
        <fullName evidence="8">Glyceraldehyde-3-phosphate dehydrogenase</fullName>
        <ecNumber evidence="8">1.2.1.-</ecNumber>
    </recommendedName>
</protein>
<dbReference type="FunFam" id="3.40.50.720:FF:000001">
    <property type="entry name" value="Glyceraldehyde-3-phosphate dehydrogenase"/>
    <property type="match status" value="1"/>
</dbReference>
<dbReference type="InterPro" id="IPR020831">
    <property type="entry name" value="GlycerAld/Erythrose_P_DH"/>
</dbReference>
<evidence type="ECO:0000256" key="2">
    <source>
        <dbReference type="ARBA" id="ARBA00023002"/>
    </source>
</evidence>
<feature type="binding site" evidence="5">
    <location>
        <position position="79"/>
    </location>
    <ligand>
        <name>NAD(+)</name>
        <dbReference type="ChEBI" id="CHEBI:57540"/>
    </ligand>
</feature>
<feature type="binding site" evidence="4">
    <location>
        <begin position="152"/>
        <end position="154"/>
    </location>
    <ligand>
        <name>D-glyceraldehyde 3-phosphate</name>
        <dbReference type="ChEBI" id="CHEBI:59776"/>
    </ligand>
</feature>
<keyword evidence="5" id="KW-0547">Nucleotide-binding</keyword>
<dbReference type="CDD" id="cd05214">
    <property type="entry name" value="GAPDH_I_N"/>
    <property type="match status" value="1"/>
</dbReference>
<comment type="similarity">
    <text evidence="1 7">Belongs to the glyceraldehyde-3-phosphate dehydrogenase family.</text>
</comment>
<dbReference type="SUPFAM" id="SSF55347">
    <property type="entry name" value="Glyceraldehyde-3-phosphate dehydrogenase-like, C-terminal domain"/>
    <property type="match status" value="1"/>
</dbReference>
<dbReference type="RefSeq" id="WP_132246163.1">
    <property type="nucleotide sequence ID" value="NZ_SLWV01000018.1"/>
</dbReference>
<feature type="domain" description="Glyceraldehyde 3-phosphate dehydrogenase NAD(P) binding" evidence="9">
    <location>
        <begin position="3"/>
        <end position="153"/>
    </location>
</feature>
<evidence type="ECO:0000256" key="5">
    <source>
        <dbReference type="PIRSR" id="PIRSR000149-3"/>
    </source>
</evidence>
<dbReference type="Pfam" id="PF00044">
    <property type="entry name" value="Gp_dh_N"/>
    <property type="match status" value="1"/>
</dbReference>
<name>A0A4R2KIE9_9FIRM</name>
<dbReference type="SUPFAM" id="SSF51735">
    <property type="entry name" value="NAD(P)-binding Rossmann-fold domains"/>
    <property type="match status" value="1"/>
</dbReference>
<proteinExistence type="inferred from homology"/>
<dbReference type="EMBL" id="SLWV01000018">
    <property type="protein sequence ID" value="TCO72262.1"/>
    <property type="molecule type" value="Genomic_DNA"/>
</dbReference>
<feature type="binding site" evidence="4">
    <location>
        <position position="183"/>
    </location>
    <ligand>
        <name>D-glyceraldehyde 3-phosphate</name>
        <dbReference type="ChEBI" id="CHEBI:59776"/>
    </ligand>
</feature>
<dbReference type="AlphaFoldDB" id="A0A4R2KIE9"/>
<dbReference type="Pfam" id="PF02800">
    <property type="entry name" value="Gp_dh_C"/>
    <property type="match status" value="1"/>
</dbReference>
<evidence type="ECO:0000313" key="10">
    <source>
        <dbReference type="EMBL" id="TCO72262.1"/>
    </source>
</evidence>
<dbReference type="PRINTS" id="PR00078">
    <property type="entry name" value="G3PDHDRGNASE"/>
</dbReference>
<feature type="binding site" evidence="5">
    <location>
        <position position="316"/>
    </location>
    <ligand>
        <name>NAD(+)</name>
        <dbReference type="ChEBI" id="CHEBI:57540"/>
    </ligand>
</feature>
<evidence type="ECO:0000259" key="9">
    <source>
        <dbReference type="SMART" id="SM00846"/>
    </source>
</evidence>
<dbReference type="CDD" id="cd18126">
    <property type="entry name" value="GAPDH_I_C"/>
    <property type="match status" value="1"/>
</dbReference>
<feature type="binding site" evidence="4">
    <location>
        <begin position="211"/>
        <end position="212"/>
    </location>
    <ligand>
        <name>D-glyceraldehyde 3-phosphate</name>
        <dbReference type="ChEBI" id="CHEBI:59776"/>
    </ligand>
</feature>
<dbReference type="Proteomes" id="UP000294919">
    <property type="component" value="Unassembled WGS sequence"/>
</dbReference>
<dbReference type="GO" id="GO:0006006">
    <property type="term" value="P:glucose metabolic process"/>
    <property type="evidence" value="ECO:0007669"/>
    <property type="project" value="InterPro"/>
</dbReference>
<feature type="site" description="Activates thiol group during catalysis" evidence="6">
    <location>
        <position position="180"/>
    </location>
</feature>
<dbReference type="InterPro" id="IPR020828">
    <property type="entry name" value="GlycerAld_3-P_DH_NAD(P)-bd"/>
</dbReference>
<dbReference type="GO" id="GO:0051287">
    <property type="term" value="F:NAD binding"/>
    <property type="evidence" value="ECO:0007669"/>
    <property type="project" value="InterPro"/>
</dbReference>
<dbReference type="SMART" id="SM00846">
    <property type="entry name" value="Gp_dh_N"/>
    <property type="match status" value="1"/>
</dbReference>
<dbReference type="EC" id="1.2.1.-" evidence="8"/>
<dbReference type="Gene3D" id="3.30.360.10">
    <property type="entry name" value="Dihydrodipicolinate Reductase, domain 2"/>
    <property type="match status" value="1"/>
</dbReference>
<dbReference type="Gene3D" id="3.40.50.720">
    <property type="entry name" value="NAD(P)-binding Rossmann-like Domain"/>
    <property type="match status" value="1"/>
</dbReference>